<dbReference type="Pfam" id="PF13392">
    <property type="entry name" value="HNH_3"/>
    <property type="match status" value="1"/>
</dbReference>
<comment type="caution">
    <text evidence="3">The sequence shown here is derived from an EMBL/GenBank/DDBJ whole genome shotgun (WGS) entry which is preliminary data.</text>
</comment>
<protein>
    <recommendedName>
        <fullName evidence="5">Endonuclease</fullName>
    </recommendedName>
</protein>
<evidence type="ECO:0000313" key="3">
    <source>
        <dbReference type="EMBL" id="TFD92768.1"/>
    </source>
</evidence>
<feature type="domain" description="NUMOD4" evidence="1">
    <location>
        <begin position="10"/>
        <end position="66"/>
    </location>
</feature>
<keyword evidence="4" id="KW-1185">Reference proteome</keyword>
<gene>
    <name evidence="3" type="ORF">E2605_18155</name>
</gene>
<feature type="domain" description="HNH nuclease" evidence="2">
    <location>
        <begin position="77"/>
        <end position="119"/>
    </location>
</feature>
<dbReference type="InterPro" id="IPR003647">
    <property type="entry name" value="Intron_nuc_1_rpt"/>
</dbReference>
<organism evidence="3 4">
    <name type="scientific">Dysgonomonas capnocytophagoides</name>
    <dbReference type="NCBI Taxonomy" id="45254"/>
    <lineage>
        <taxon>Bacteria</taxon>
        <taxon>Pseudomonadati</taxon>
        <taxon>Bacteroidota</taxon>
        <taxon>Bacteroidia</taxon>
        <taxon>Bacteroidales</taxon>
        <taxon>Dysgonomonadaceae</taxon>
        <taxon>Dysgonomonas</taxon>
    </lineage>
</organism>
<evidence type="ECO:0008006" key="5">
    <source>
        <dbReference type="Google" id="ProtNLM"/>
    </source>
</evidence>
<evidence type="ECO:0000259" key="2">
    <source>
        <dbReference type="Pfam" id="PF13392"/>
    </source>
</evidence>
<sequence>MASINGFEIEKWKDIEGYEGLYQVSSMGRVRSLTRICKWSGKSERLLNGRILSCPIGSTGYPHVTLFKKSSRKIFSVHRLVAVAFICNPENKPMVNHKNSIRSDARVENLEWVNNSENQFHAFNIGLKRPSRPMLGKTGENNKKSKPVLQFSLDGKFIKRYAGASEAMRQTGIRVSYISRCAIGERKTGLGFIWKYE</sequence>
<dbReference type="InterPro" id="IPR003615">
    <property type="entry name" value="HNH_nuc"/>
</dbReference>
<name>A0A4Y8KV39_9BACT</name>
<dbReference type="Proteomes" id="UP000297861">
    <property type="component" value="Unassembled WGS sequence"/>
</dbReference>
<dbReference type="InterPro" id="IPR010902">
    <property type="entry name" value="NUMOD4"/>
</dbReference>
<dbReference type="Gene3D" id="3.90.75.20">
    <property type="match status" value="1"/>
</dbReference>
<dbReference type="Pfam" id="PF07463">
    <property type="entry name" value="NUMOD4"/>
    <property type="match status" value="1"/>
</dbReference>
<dbReference type="SMART" id="SM00497">
    <property type="entry name" value="IENR1"/>
    <property type="match status" value="1"/>
</dbReference>
<dbReference type="SUPFAM" id="SSF54060">
    <property type="entry name" value="His-Me finger endonucleases"/>
    <property type="match status" value="1"/>
</dbReference>
<evidence type="ECO:0000313" key="4">
    <source>
        <dbReference type="Proteomes" id="UP000297861"/>
    </source>
</evidence>
<dbReference type="OrthoDB" id="6631788at2"/>
<dbReference type="GO" id="GO:0016788">
    <property type="term" value="F:hydrolase activity, acting on ester bonds"/>
    <property type="evidence" value="ECO:0007669"/>
    <property type="project" value="InterPro"/>
</dbReference>
<dbReference type="EMBL" id="SOML01000016">
    <property type="protein sequence ID" value="TFD92768.1"/>
    <property type="molecule type" value="Genomic_DNA"/>
</dbReference>
<dbReference type="Gene3D" id="1.10.10.10">
    <property type="entry name" value="Winged helix-like DNA-binding domain superfamily/Winged helix DNA-binding domain"/>
    <property type="match status" value="1"/>
</dbReference>
<dbReference type="AlphaFoldDB" id="A0A4Y8KV39"/>
<dbReference type="InterPro" id="IPR044925">
    <property type="entry name" value="His-Me_finger_sf"/>
</dbReference>
<accession>A0A4Y8KV39</accession>
<evidence type="ECO:0000259" key="1">
    <source>
        <dbReference type="Pfam" id="PF07463"/>
    </source>
</evidence>
<dbReference type="InterPro" id="IPR036388">
    <property type="entry name" value="WH-like_DNA-bd_sf"/>
</dbReference>
<proteinExistence type="predicted"/>
<dbReference type="RefSeq" id="WP_134437455.1">
    <property type="nucleotide sequence ID" value="NZ_SOML01000016.1"/>
</dbReference>
<reference evidence="3 4" key="1">
    <citation type="submission" date="2019-03" db="EMBL/GenBank/DDBJ databases">
        <title>San Antonio Military Medical Center submission to MRSN (WRAIR), pending publication.</title>
        <authorList>
            <person name="Blyth D.M."/>
            <person name="Mccarthy S.L."/>
            <person name="Schall S.E."/>
            <person name="Stam J.A."/>
            <person name="Ong A.C."/>
            <person name="Mcgann P.T."/>
        </authorList>
    </citation>
    <scope>NUCLEOTIDE SEQUENCE [LARGE SCALE GENOMIC DNA]</scope>
    <source>
        <strain evidence="3 4">MRSN571793</strain>
    </source>
</reference>